<dbReference type="Proteomes" id="UP001201163">
    <property type="component" value="Unassembled WGS sequence"/>
</dbReference>
<keyword evidence="4" id="KW-1185">Reference proteome</keyword>
<dbReference type="Pfam" id="PF17109">
    <property type="entry name" value="Goodbye"/>
    <property type="match status" value="1"/>
</dbReference>
<evidence type="ECO:0000313" key="4">
    <source>
        <dbReference type="Proteomes" id="UP001201163"/>
    </source>
</evidence>
<comment type="caution">
    <text evidence="3">The sequence shown here is derived from an EMBL/GenBank/DDBJ whole genome shotgun (WGS) entry which is preliminary data.</text>
</comment>
<evidence type="ECO:0000259" key="2">
    <source>
        <dbReference type="Pfam" id="PF17109"/>
    </source>
</evidence>
<accession>A0AAD4L7U2</accession>
<organism evidence="3 4">
    <name type="scientific">Lactarius akahatsu</name>
    <dbReference type="NCBI Taxonomy" id="416441"/>
    <lineage>
        <taxon>Eukaryota</taxon>
        <taxon>Fungi</taxon>
        <taxon>Dikarya</taxon>
        <taxon>Basidiomycota</taxon>
        <taxon>Agaricomycotina</taxon>
        <taxon>Agaricomycetes</taxon>
        <taxon>Russulales</taxon>
        <taxon>Russulaceae</taxon>
        <taxon>Lactarius</taxon>
    </lineage>
</organism>
<gene>
    <name evidence="3" type="ORF">EDB92DRAFT_1562225</name>
</gene>
<evidence type="ECO:0000313" key="3">
    <source>
        <dbReference type="EMBL" id="KAH8983653.1"/>
    </source>
</evidence>
<feature type="domain" description="Fungal STAND N-terminal Goodbye" evidence="2">
    <location>
        <begin position="29"/>
        <end position="153"/>
    </location>
</feature>
<dbReference type="EMBL" id="JAKELL010000086">
    <property type="protein sequence ID" value="KAH8983653.1"/>
    <property type="molecule type" value="Genomic_DNA"/>
</dbReference>
<dbReference type="InterPro" id="IPR031350">
    <property type="entry name" value="Goodbye_dom"/>
</dbReference>
<evidence type="ECO:0000256" key="1">
    <source>
        <dbReference type="SAM" id="MobiDB-lite"/>
    </source>
</evidence>
<protein>
    <recommendedName>
        <fullName evidence="2">Fungal STAND N-terminal Goodbye domain-containing protein</fullName>
    </recommendedName>
</protein>
<sequence length="241" mass="26295">MSQSPTPVSIPQAPATTPSESSSNIESIFDAALKSYKKKTKKDLKKHDLFKQLETCDSPAAILAVFQAARFDFSPTASDDRLKKWLAPTINVLSVFSGALVGEGIALVFPPAKLVFAGVGVLLLAAKDVIASQDILVDIFGRIESFFIRLEIYTEVPLTPAMTDKMVEITVEILGILATATKEMGQSRAKRFLKKVAGWTDLEDGLKKLDKLTNEEVVMASVQVLKVTHIIDSKVDDVKRS</sequence>
<proteinExistence type="predicted"/>
<reference evidence="3" key="1">
    <citation type="submission" date="2022-01" db="EMBL/GenBank/DDBJ databases">
        <title>Comparative genomics reveals a dynamic genome evolution in the ectomycorrhizal milk-cap (Lactarius) mushrooms.</title>
        <authorList>
            <consortium name="DOE Joint Genome Institute"/>
            <person name="Lebreton A."/>
            <person name="Tang N."/>
            <person name="Kuo A."/>
            <person name="LaButti K."/>
            <person name="Drula E."/>
            <person name="Barry K."/>
            <person name="Clum A."/>
            <person name="Lipzen A."/>
            <person name="Mousain D."/>
            <person name="Ng V."/>
            <person name="Wang R."/>
            <person name="Wang X."/>
            <person name="Dai Y."/>
            <person name="Henrissat B."/>
            <person name="Grigoriev I.V."/>
            <person name="Guerin-Laguette A."/>
            <person name="Yu F."/>
            <person name="Martin F.M."/>
        </authorList>
    </citation>
    <scope>NUCLEOTIDE SEQUENCE</scope>
    <source>
        <strain evidence="3">QP</strain>
    </source>
</reference>
<feature type="region of interest" description="Disordered" evidence="1">
    <location>
        <begin position="1"/>
        <end position="24"/>
    </location>
</feature>
<dbReference type="AlphaFoldDB" id="A0AAD4L7U2"/>
<name>A0AAD4L7U2_9AGAM</name>